<keyword evidence="3" id="KW-1185">Reference proteome</keyword>
<evidence type="ECO:0000313" key="2">
    <source>
        <dbReference type="EMBL" id="TLG71518.1"/>
    </source>
</evidence>
<gene>
    <name evidence="2" type="ORF">FEZ08_10510</name>
</gene>
<evidence type="ECO:0000256" key="1">
    <source>
        <dbReference type="SAM" id="Phobius"/>
    </source>
</evidence>
<keyword evidence="1" id="KW-0472">Membrane</keyword>
<keyword evidence="1" id="KW-0812">Transmembrane</keyword>
<evidence type="ECO:0000313" key="3">
    <source>
        <dbReference type="Proteomes" id="UP000306912"/>
    </source>
</evidence>
<dbReference type="EMBL" id="VBWP01000011">
    <property type="protein sequence ID" value="TLG71518.1"/>
    <property type="molecule type" value="Genomic_DNA"/>
</dbReference>
<reference evidence="2 3" key="1">
    <citation type="submission" date="2019-05" db="EMBL/GenBank/DDBJ databases">
        <title>Culicoidintestinum kansasii gen. nov., sp. nov. from the gastrointestinal tract of the biting midge, Culicoides sonorensis.</title>
        <authorList>
            <person name="Neupane S."/>
            <person name="Ghosh A."/>
            <person name="Gunther S."/>
            <person name="Martin K."/>
            <person name="Zurek L."/>
        </authorList>
    </citation>
    <scope>NUCLEOTIDE SEQUENCE [LARGE SCALE GENOMIC DNA]</scope>
    <source>
        <strain evidence="2 3">CS-1</strain>
    </source>
</reference>
<accession>A0A5R8Q9H2</accession>
<name>A0A5R8Q9H2_9FIRM</name>
<dbReference type="Proteomes" id="UP000306912">
    <property type="component" value="Unassembled WGS sequence"/>
</dbReference>
<comment type="caution">
    <text evidence="2">The sequence shown here is derived from an EMBL/GenBank/DDBJ whole genome shotgun (WGS) entry which is preliminary data.</text>
</comment>
<sequence length="148" mass="16915">MSKKFFLSPKLVIGMLVLFCTLGVISLMNLLSLLAGNGGRIGVFSMFGFLIFGTVFIVALRNRIEVSAGKIVYENKEYYNTDYTFKIVQEAIDQSFTQRPLTDLFKKYYVNLIIVERNSGRVVERLKLNGMFGFQRRKLVALLGIDYM</sequence>
<proteinExistence type="predicted"/>
<keyword evidence="1" id="KW-1133">Transmembrane helix</keyword>
<feature type="transmembrane region" description="Helical" evidence="1">
    <location>
        <begin position="12"/>
        <end position="35"/>
    </location>
</feature>
<protein>
    <submittedName>
        <fullName evidence="2">Uncharacterized protein</fullName>
    </submittedName>
</protein>
<organism evidence="2 3">
    <name type="scientific">Culicoidibacter larvae</name>
    <dbReference type="NCBI Taxonomy" id="2579976"/>
    <lineage>
        <taxon>Bacteria</taxon>
        <taxon>Bacillati</taxon>
        <taxon>Bacillota</taxon>
        <taxon>Culicoidibacteria</taxon>
        <taxon>Culicoidibacterales</taxon>
        <taxon>Culicoidibacteraceae</taxon>
        <taxon>Culicoidibacter</taxon>
    </lineage>
</organism>
<dbReference type="RefSeq" id="WP_138192146.1">
    <property type="nucleotide sequence ID" value="NZ_VBWP01000011.1"/>
</dbReference>
<feature type="transmembrane region" description="Helical" evidence="1">
    <location>
        <begin position="41"/>
        <end position="60"/>
    </location>
</feature>
<dbReference type="AlphaFoldDB" id="A0A5R8Q9H2"/>
<dbReference type="InParanoid" id="A0A5R8Q9H2"/>